<reference evidence="5" key="1">
    <citation type="journal article" date="2012" name="MBio">
        <title>Comparative genome analysis of Trichophyton rubrum and related dermatophytes reveals candidate genes involved in infection.</title>
        <authorList>
            <person name="Martinez D.A."/>
            <person name="Oliver B.G."/>
            <person name="Graeser Y."/>
            <person name="Goldberg J.M."/>
            <person name="Li W."/>
            <person name="Martinez-Rossi N.M."/>
            <person name="Monod M."/>
            <person name="Shelest E."/>
            <person name="Barton R.C."/>
            <person name="Birch E."/>
            <person name="Brakhage A.A."/>
            <person name="Chen Z."/>
            <person name="Gurr S.J."/>
            <person name="Heiman D."/>
            <person name="Heitman J."/>
            <person name="Kosti I."/>
            <person name="Rossi A."/>
            <person name="Saif S."/>
            <person name="Samalova M."/>
            <person name="Saunders C.W."/>
            <person name="Shea T."/>
            <person name="Summerbell R.C."/>
            <person name="Xu J."/>
            <person name="Young S."/>
            <person name="Zeng Q."/>
            <person name="Birren B.W."/>
            <person name="Cuomo C.A."/>
            <person name="White T.C."/>
        </authorList>
    </citation>
    <scope>NUCLEOTIDE SEQUENCE [LARGE SCALE GENOMIC DNA]</scope>
    <source>
        <strain evidence="5">ATCC MYA-4604 / CBS 118893</strain>
    </source>
</reference>
<dbReference type="VEuPathDB" id="FungiDB:MGYG_02237"/>
<dbReference type="EMBL" id="DS989823">
    <property type="protein sequence ID" value="EFQ99223.1"/>
    <property type="molecule type" value="Genomic_DNA"/>
</dbReference>
<keyword evidence="2" id="KW-0472">Membrane</keyword>
<dbReference type="Proteomes" id="UP000002669">
    <property type="component" value="Unassembled WGS sequence"/>
</dbReference>
<dbReference type="RefSeq" id="XP_003174706.1">
    <property type="nucleotide sequence ID" value="XM_003174658.1"/>
</dbReference>
<evidence type="ECO:0000256" key="1">
    <source>
        <dbReference type="SAM" id="MobiDB-lite"/>
    </source>
</evidence>
<sequence length="248" mass="26656">MMTPQPFWFGVPTLAFVLITLQHSSLVESASSIATFSDENCQDSLSSFDGPNGYPNGTCSRLDRSGKYGSFQAVNLDDGCSVTLYGRDDIAGQPCSSSVVQVAEIAACYNSSWIFYSIDECTAPAPGQTKAPVPDMARDYTGAIVGSTIGGLFVIAIFIIIGWFCFVYRPCRKQNECTEQATGHVKGAGVTYKKPAFGPSDSPGMTAGRVPDTETSRDWRVMPELEGSQAPIEMEARNPSLHSPSFAK</sequence>
<keyword evidence="5" id="KW-1185">Reference proteome</keyword>
<keyword evidence="2" id="KW-1133">Transmembrane helix</keyword>
<dbReference type="InParanoid" id="E4UQJ4"/>
<keyword evidence="2" id="KW-0812">Transmembrane</keyword>
<keyword evidence="3" id="KW-0732">Signal</keyword>
<dbReference type="OrthoDB" id="4157427at2759"/>
<protein>
    <submittedName>
        <fullName evidence="4">Uncharacterized protein</fullName>
    </submittedName>
</protein>
<proteinExistence type="predicted"/>
<feature type="transmembrane region" description="Helical" evidence="2">
    <location>
        <begin position="140"/>
        <end position="166"/>
    </location>
</feature>
<name>E4UQJ4_ARTGP</name>
<dbReference type="eggNOG" id="ENOG502RKXK">
    <property type="taxonomic scope" value="Eukaryota"/>
</dbReference>
<gene>
    <name evidence="4" type="ORF">MGYG_02237</name>
</gene>
<evidence type="ECO:0000256" key="3">
    <source>
        <dbReference type="SAM" id="SignalP"/>
    </source>
</evidence>
<evidence type="ECO:0000313" key="5">
    <source>
        <dbReference type="Proteomes" id="UP000002669"/>
    </source>
</evidence>
<dbReference type="AlphaFoldDB" id="E4UQJ4"/>
<evidence type="ECO:0000256" key="2">
    <source>
        <dbReference type="SAM" id="Phobius"/>
    </source>
</evidence>
<feature type="compositionally biased region" description="Basic and acidic residues" evidence="1">
    <location>
        <begin position="211"/>
        <end position="223"/>
    </location>
</feature>
<evidence type="ECO:0000313" key="4">
    <source>
        <dbReference type="EMBL" id="EFQ99223.1"/>
    </source>
</evidence>
<dbReference type="HOGENOM" id="CLU_097981_0_0_1"/>
<organism evidence="5">
    <name type="scientific">Arthroderma gypseum (strain ATCC MYA-4604 / CBS 118893)</name>
    <name type="common">Microsporum gypseum</name>
    <dbReference type="NCBI Taxonomy" id="535722"/>
    <lineage>
        <taxon>Eukaryota</taxon>
        <taxon>Fungi</taxon>
        <taxon>Dikarya</taxon>
        <taxon>Ascomycota</taxon>
        <taxon>Pezizomycotina</taxon>
        <taxon>Eurotiomycetes</taxon>
        <taxon>Eurotiomycetidae</taxon>
        <taxon>Onygenales</taxon>
        <taxon>Arthrodermataceae</taxon>
        <taxon>Nannizzia</taxon>
    </lineage>
</organism>
<accession>E4UQJ4</accession>
<dbReference type="GeneID" id="10030006"/>
<feature type="signal peptide" evidence="3">
    <location>
        <begin position="1"/>
        <end position="29"/>
    </location>
</feature>
<dbReference type="OMA" id="YSIDECT"/>
<feature type="region of interest" description="Disordered" evidence="1">
    <location>
        <begin position="195"/>
        <end position="248"/>
    </location>
</feature>
<dbReference type="STRING" id="535722.E4UQJ4"/>
<feature type="chain" id="PRO_5003190596" evidence="3">
    <location>
        <begin position="30"/>
        <end position="248"/>
    </location>
</feature>